<accession>A0A6J4SP79</accession>
<dbReference type="AlphaFoldDB" id="A0A6J4SP79"/>
<organism evidence="1">
    <name type="scientific">uncultured Solirubrobacterales bacterium</name>
    <dbReference type="NCBI Taxonomy" id="768556"/>
    <lineage>
        <taxon>Bacteria</taxon>
        <taxon>Bacillati</taxon>
        <taxon>Actinomycetota</taxon>
        <taxon>Thermoleophilia</taxon>
        <taxon>Solirubrobacterales</taxon>
        <taxon>environmental samples</taxon>
    </lineage>
</organism>
<name>A0A6J4SP79_9ACTN</name>
<gene>
    <name evidence="1" type="ORF">AVDCRST_MAG17-1288</name>
</gene>
<dbReference type="EMBL" id="CADCVV010000094">
    <property type="protein sequence ID" value="CAA9499648.1"/>
    <property type="molecule type" value="Genomic_DNA"/>
</dbReference>
<evidence type="ECO:0000313" key="1">
    <source>
        <dbReference type="EMBL" id="CAA9499648.1"/>
    </source>
</evidence>
<reference evidence="1" key="1">
    <citation type="submission" date="2020-02" db="EMBL/GenBank/DDBJ databases">
        <authorList>
            <person name="Meier V. D."/>
        </authorList>
    </citation>
    <scope>NUCLEOTIDE SEQUENCE</scope>
    <source>
        <strain evidence="1">AVDCRST_MAG17</strain>
    </source>
</reference>
<protein>
    <submittedName>
        <fullName evidence="1">Uncharacterized protein</fullName>
    </submittedName>
</protein>
<sequence length="61" mass="6872">MRVIHRELPVGRIACSATLEGAGVNHRRVLSNARGLARVRRPYGDEAYRRLSVSSIDAERR</sequence>
<proteinExistence type="predicted"/>